<reference evidence="1 2" key="1">
    <citation type="journal article" date="2012" name="J. Bacteriol.">
        <title>Whole-genome sequences of Bacillus subtilis and close relatives.</title>
        <authorList>
            <person name="Earl A.M."/>
            <person name="Eppinger M."/>
            <person name="Fricke W.F."/>
            <person name="Rosovitz M.J."/>
            <person name="Rasko D.A."/>
            <person name="Daugherty S."/>
            <person name="Losick R."/>
            <person name="Kolter R."/>
            <person name="Ravel J."/>
        </authorList>
    </citation>
    <scope>NUCLEOTIDE SEQUENCE [LARGE SCALE GENOMIC DNA]</scope>
    <source>
        <strain evidence="2">DSM 15029 / JCM 12233 / NBRC 101239 / NRRL B-23049 / TU-B-10</strain>
    </source>
</reference>
<dbReference type="AlphaFoldDB" id="G4NXS7"/>
<protein>
    <submittedName>
        <fullName evidence="1">Uncharacterized protein</fullName>
    </submittedName>
</protein>
<keyword evidence="2" id="KW-1185">Reference proteome</keyword>
<dbReference type="Proteomes" id="UP000002651">
    <property type="component" value="Chromosome"/>
</dbReference>
<evidence type="ECO:0000313" key="1">
    <source>
        <dbReference type="EMBL" id="AEP87517.1"/>
    </source>
</evidence>
<accession>G4NXS7</accession>
<organism evidence="1 2">
    <name type="scientific">Bacillus spizizenii (strain DSM 15029 / JCM 12233 / NBRC 101239 / NRRL B-23049 / TU-B-10)</name>
    <name type="common">Bacillus subtilis subsp. spizizenii</name>
    <dbReference type="NCBI Taxonomy" id="1052585"/>
    <lineage>
        <taxon>Bacteria</taxon>
        <taxon>Bacillati</taxon>
        <taxon>Bacillota</taxon>
        <taxon>Bacilli</taxon>
        <taxon>Bacillales</taxon>
        <taxon>Bacillaceae</taxon>
        <taxon>Bacillus</taxon>
    </lineage>
</organism>
<proteinExistence type="predicted"/>
<name>G4NXS7_BACS4</name>
<sequence length="44" mass="5489">MPFIFEDFDVLEHKNPYSNHFHEKLRTLTKEKPKISRDILEKMW</sequence>
<dbReference type="HOGENOM" id="CLU_3212629_0_0_9"/>
<dbReference type="KEGG" id="bst:GYO_2910"/>
<dbReference type="EMBL" id="CP002905">
    <property type="protein sequence ID" value="AEP87517.1"/>
    <property type="molecule type" value="Genomic_DNA"/>
</dbReference>
<gene>
    <name evidence="1" type="ordered locus">GYO_2910</name>
</gene>
<evidence type="ECO:0000313" key="2">
    <source>
        <dbReference type="Proteomes" id="UP000002651"/>
    </source>
</evidence>